<dbReference type="AlphaFoldDB" id="A0A1X6ZKK6"/>
<proteinExistence type="predicted"/>
<gene>
    <name evidence="1" type="ORF">LOS8367_02551</name>
</gene>
<protein>
    <submittedName>
        <fullName evidence="1">Uncharacterized protein</fullName>
    </submittedName>
</protein>
<evidence type="ECO:0000313" key="2">
    <source>
        <dbReference type="Proteomes" id="UP000193495"/>
    </source>
</evidence>
<dbReference type="Proteomes" id="UP000193495">
    <property type="component" value="Unassembled WGS sequence"/>
</dbReference>
<organism evidence="1 2">
    <name type="scientific">Limimaricola soesokkakensis</name>
    <dbReference type="NCBI Taxonomy" id="1343159"/>
    <lineage>
        <taxon>Bacteria</taxon>
        <taxon>Pseudomonadati</taxon>
        <taxon>Pseudomonadota</taxon>
        <taxon>Alphaproteobacteria</taxon>
        <taxon>Rhodobacterales</taxon>
        <taxon>Paracoccaceae</taxon>
        <taxon>Limimaricola</taxon>
    </lineage>
</organism>
<sequence length="74" mass="8743">MRSHLLLEFDFCRHDTGLSHDAEPHCFSRIHKSIRRAIGQWFAFAFKTFKLTLQLRLLYLALNESLKISDHADQ</sequence>
<dbReference type="EMBL" id="FWFY01000007">
    <property type="protein sequence ID" value="SLN54365.1"/>
    <property type="molecule type" value="Genomic_DNA"/>
</dbReference>
<accession>A0A1X6ZKK6</accession>
<name>A0A1X6ZKK6_9RHOB</name>
<reference evidence="1 2" key="1">
    <citation type="submission" date="2017-03" db="EMBL/GenBank/DDBJ databases">
        <authorList>
            <person name="Afonso C.L."/>
            <person name="Miller P.J."/>
            <person name="Scott M.A."/>
            <person name="Spackman E."/>
            <person name="Goraichik I."/>
            <person name="Dimitrov K.M."/>
            <person name="Suarez D.L."/>
            <person name="Swayne D.E."/>
        </authorList>
    </citation>
    <scope>NUCLEOTIDE SEQUENCE [LARGE SCALE GENOMIC DNA]</scope>
    <source>
        <strain evidence="1 2">CECT 8367</strain>
    </source>
</reference>
<evidence type="ECO:0000313" key="1">
    <source>
        <dbReference type="EMBL" id="SLN54365.1"/>
    </source>
</evidence>